<dbReference type="AlphaFoldDB" id="A0A2A2KLJ1"/>
<accession>A0A2A2KLJ1</accession>
<dbReference type="Proteomes" id="UP000218231">
    <property type="component" value="Unassembled WGS sequence"/>
</dbReference>
<reference evidence="2 3" key="1">
    <citation type="journal article" date="2017" name="Curr. Biol.">
        <title>Genome architecture and evolution of a unichromosomal asexual nematode.</title>
        <authorList>
            <person name="Fradin H."/>
            <person name="Zegar C."/>
            <person name="Gutwein M."/>
            <person name="Lucas J."/>
            <person name="Kovtun M."/>
            <person name="Corcoran D."/>
            <person name="Baugh L.R."/>
            <person name="Kiontke K."/>
            <person name="Gunsalus K."/>
            <person name="Fitch D.H."/>
            <person name="Piano F."/>
        </authorList>
    </citation>
    <scope>NUCLEOTIDE SEQUENCE [LARGE SCALE GENOMIC DNA]</scope>
    <source>
        <strain evidence="2">PF1309</strain>
    </source>
</reference>
<organism evidence="2 3">
    <name type="scientific">Diploscapter pachys</name>
    <dbReference type="NCBI Taxonomy" id="2018661"/>
    <lineage>
        <taxon>Eukaryota</taxon>
        <taxon>Metazoa</taxon>
        <taxon>Ecdysozoa</taxon>
        <taxon>Nematoda</taxon>
        <taxon>Chromadorea</taxon>
        <taxon>Rhabditida</taxon>
        <taxon>Rhabditina</taxon>
        <taxon>Rhabditomorpha</taxon>
        <taxon>Rhabditoidea</taxon>
        <taxon>Rhabditidae</taxon>
        <taxon>Diploscapter</taxon>
    </lineage>
</organism>
<feature type="region of interest" description="Disordered" evidence="1">
    <location>
        <begin position="91"/>
        <end position="203"/>
    </location>
</feature>
<sequence>MDEYYSLYKKALGKTRGKKRLWYLENGYNSEAEKSAEEEEDEEGSEAVSGDEEETTIPEKTLKKVNPVAKPAEKLHSWEDEEKWESKFVMGTGKKGGVDSLVDNHGSGVTSDGTEELPEINSEEIEKSRVTEAPKKPFDDTDEELPEISSAELESSKVPAIEAPPQPAPASAAVPSRLASPKKKKKPIDDDLGDEDDLEEITSAEIEHEKARLTNNNRLTGDIVNWAAPDGKQVFPGANARVPEEDKSAASAVVSAKSPPSKLSLEQIEDDAFPEISSAELERKFNPPTMNSKTAVETVESSQVAVTTTPSPKASIENIDEELPELSSAELEGSSSSSSSTSALTTTVMPETTTDMISSAMQSKSVDEELFEFNSKEIETSSNEISTTTTIQPITSGTAELPKKLVTDIDQIEEELTEISSKEFETTTASVTATTTTSLTLPATAAPAPGPQLPNLGGVNVGSNVGVGPVDVSSGLGISAPGIGGGGGAGLFGIGSGVGVSAPFIGPIGVSSGLGIGK</sequence>
<evidence type="ECO:0000256" key="1">
    <source>
        <dbReference type="SAM" id="MobiDB-lite"/>
    </source>
</evidence>
<comment type="caution">
    <text evidence="2">The sequence shown here is derived from an EMBL/GenBank/DDBJ whole genome shotgun (WGS) entry which is preliminary data.</text>
</comment>
<proteinExistence type="predicted"/>
<dbReference type="EMBL" id="LIAE01008289">
    <property type="protein sequence ID" value="PAV74699.1"/>
    <property type="molecule type" value="Genomic_DNA"/>
</dbReference>
<protein>
    <submittedName>
        <fullName evidence="2">Uncharacterized protein</fullName>
    </submittedName>
</protein>
<feature type="compositionally biased region" description="Polar residues" evidence="1">
    <location>
        <begin position="288"/>
        <end position="312"/>
    </location>
</feature>
<feature type="compositionally biased region" description="Acidic residues" evidence="1">
    <location>
        <begin position="190"/>
        <end position="202"/>
    </location>
</feature>
<evidence type="ECO:0000313" key="3">
    <source>
        <dbReference type="Proteomes" id="UP000218231"/>
    </source>
</evidence>
<feature type="compositionally biased region" description="Low complexity" evidence="1">
    <location>
        <begin position="169"/>
        <end position="179"/>
    </location>
</feature>
<feature type="region of interest" description="Disordered" evidence="1">
    <location>
        <begin position="280"/>
        <end position="346"/>
    </location>
</feature>
<gene>
    <name evidence="2" type="ORF">WR25_19766</name>
</gene>
<feature type="compositionally biased region" description="Low complexity" evidence="1">
    <location>
        <begin position="325"/>
        <end position="346"/>
    </location>
</feature>
<feature type="compositionally biased region" description="Basic and acidic residues" evidence="1">
    <location>
        <begin position="124"/>
        <end position="139"/>
    </location>
</feature>
<name>A0A2A2KLJ1_9BILA</name>
<feature type="compositionally biased region" description="Acidic residues" evidence="1">
    <location>
        <begin position="113"/>
        <end position="123"/>
    </location>
</feature>
<feature type="region of interest" description="Disordered" evidence="1">
    <location>
        <begin position="29"/>
        <end position="65"/>
    </location>
</feature>
<keyword evidence="3" id="KW-1185">Reference proteome</keyword>
<evidence type="ECO:0000313" key="2">
    <source>
        <dbReference type="EMBL" id="PAV74699.1"/>
    </source>
</evidence>
<feature type="compositionally biased region" description="Acidic residues" evidence="1">
    <location>
        <begin position="36"/>
        <end position="56"/>
    </location>
</feature>